<dbReference type="InterPro" id="IPR008930">
    <property type="entry name" value="Terpenoid_cyclase/PrenylTrfase"/>
</dbReference>
<dbReference type="Gene3D" id="1.50.10.20">
    <property type="match status" value="1"/>
</dbReference>
<proteinExistence type="predicted"/>
<name>A0A1M6SNJ5_9BACL</name>
<keyword evidence="1" id="KW-0732">Signal</keyword>
<protein>
    <submittedName>
        <fullName evidence="2">Prenyltransferase and squalene oxidase repeat-containing protein</fullName>
    </submittedName>
</protein>
<feature type="chain" id="PRO_5012545317" evidence="1">
    <location>
        <begin position="26"/>
        <end position="410"/>
    </location>
</feature>
<reference evidence="3" key="1">
    <citation type="submission" date="2016-11" db="EMBL/GenBank/DDBJ databases">
        <authorList>
            <person name="Varghese N."/>
            <person name="Submissions S."/>
        </authorList>
    </citation>
    <scope>NUCLEOTIDE SEQUENCE [LARGE SCALE GENOMIC DNA]</scope>
    <source>
        <strain evidence="3">USBA-503</strain>
    </source>
</reference>
<evidence type="ECO:0000256" key="1">
    <source>
        <dbReference type="SAM" id="SignalP"/>
    </source>
</evidence>
<evidence type="ECO:0000313" key="2">
    <source>
        <dbReference type="EMBL" id="SHK46265.1"/>
    </source>
</evidence>
<accession>A0A1M6SNJ5</accession>
<dbReference type="OrthoDB" id="411361at2"/>
<feature type="signal peptide" evidence="1">
    <location>
        <begin position="1"/>
        <end position="25"/>
    </location>
</feature>
<dbReference type="EMBL" id="FRAF01000014">
    <property type="protein sequence ID" value="SHK46265.1"/>
    <property type="molecule type" value="Genomic_DNA"/>
</dbReference>
<dbReference type="STRING" id="1830138.SAMN05443507_11439"/>
<gene>
    <name evidence="2" type="ORF">SAMN05443507_11439</name>
</gene>
<dbReference type="GO" id="GO:0016740">
    <property type="term" value="F:transferase activity"/>
    <property type="evidence" value="ECO:0007669"/>
    <property type="project" value="UniProtKB-KW"/>
</dbReference>
<organism evidence="2 3">
    <name type="scientific">Alicyclobacillus tolerans</name>
    <dbReference type="NCBI Taxonomy" id="90970"/>
    <lineage>
        <taxon>Bacteria</taxon>
        <taxon>Bacillati</taxon>
        <taxon>Bacillota</taxon>
        <taxon>Bacilli</taxon>
        <taxon>Bacillales</taxon>
        <taxon>Alicyclobacillaceae</taxon>
        <taxon>Alicyclobacillus</taxon>
    </lineage>
</organism>
<dbReference type="RefSeq" id="WP_072874303.1">
    <property type="nucleotide sequence ID" value="NZ_FRAF01000014.1"/>
</dbReference>
<sequence length="410" mass="43907">MKHILRFGTGFLAASLLVAPMTVYAANNNTQPTVAEAEASAVAYMNSTQANSLVNWTKIADFAAGHMVASPTWPAKDLSASASTGTLVKVILSMLATHRDPHQVHHVNLVHVLASRQILSGKNAGYFADDNKGTVTGSVTNQALAIIALEDAGNTEWNPKLAETWLLAQQNKDGGFGYATGVASDSNDTAYVIAALSSLGLTAKSPAIAKALQYERSLQQSNGGFLYQSSSQSTDADSDGTVMDALASVGIRPTAWTVNGHSPLDNLMSLYDVKSGGFRYMSSGEYSGVNGYSTRDAIFGLAASVTGESVFQRLRAPHLTSLNHYWDSIEVKGGAWINHHWIPFMQLRDVAAAGTYLNELNPYWQSVAENGGLWETVDGHPVWEAWNYQLAKQALSATFGADAVYISHLS</sequence>
<keyword evidence="3" id="KW-1185">Reference proteome</keyword>
<dbReference type="SUPFAM" id="SSF48239">
    <property type="entry name" value="Terpenoid cyclases/Protein prenyltransferases"/>
    <property type="match status" value="1"/>
</dbReference>
<dbReference type="AlphaFoldDB" id="A0A1M6SNJ5"/>
<evidence type="ECO:0000313" key="3">
    <source>
        <dbReference type="Proteomes" id="UP000184016"/>
    </source>
</evidence>
<dbReference type="CDD" id="cd00688">
    <property type="entry name" value="ISOPREN_C2_like"/>
    <property type="match status" value="1"/>
</dbReference>
<keyword evidence="2" id="KW-0808">Transferase</keyword>
<dbReference type="Proteomes" id="UP000184016">
    <property type="component" value="Unassembled WGS sequence"/>
</dbReference>